<dbReference type="PANTHER" id="PTHR45641:SF19">
    <property type="entry name" value="NEPHROCYSTIN-3"/>
    <property type="match status" value="1"/>
</dbReference>
<proteinExistence type="predicted"/>
<dbReference type="SUPFAM" id="SSF48452">
    <property type="entry name" value="TPR-like"/>
    <property type="match status" value="1"/>
</dbReference>
<dbReference type="PANTHER" id="PTHR45641">
    <property type="entry name" value="TETRATRICOPEPTIDE REPEAT PROTEIN (AFU_ORTHOLOGUE AFUA_6G03870)"/>
    <property type="match status" value="1"/>
</dbReference>
<feature type="repeat" description="TPR" evidence="3">
    <location>
        <begin position="951"/>
        <end position="984"/>
    </location>
</feature>
<feature type="region of interest" description="Disordered" evidence="4">
    <location>
        <begin position="306"/>
        <end position="361"/>
    </location>
</feature>
<dbReference type="PROSITE" id="PS50005">
    <property type="entry name" value="TPR"/>
    <property type="match status" value="2"/>
</dbReference>
<dbReference type="AlphaFoldDB" id="A0A8S2IR24"/>
<evidence type="ECO:0000256" key="1">
    <source>
        <dbReference type="ARBA" id="ARBA00022737"/>
    </source>
</evidence>
<dbReference type="SUPFAM" id="SSF53098">
    <property type="entry name" value="Ribonuclease H-like"/>
    <property type="match status" value="1"/>
</dbReference>
<feature type="repeat" description="TPR" evidence="3">
    <location>
        <begin position="909"/>
        <end position="942"/>
    </location>
</feature>
<sequence length="1031" mass="119632">MEYWNYYKSMLNEPIKEHCLAATCDLWTNDMVRRSYLDFTVFWVNKEYELKHSLLRCKYFEEDSKTAVNIWSELKDIFNSFNLSYGDTPITTDAGSNMVAAFKITEEAKFPLLETAWNETIKEQKDFETFCDCVKDLRKYVQQTGGIQSKLPKTIKGGSGTRPWRSYFTVHDSLNASFETLVQILRGRNEQHRIYPINTVLLGDTVDLIRKFALIFDHLEFSNHPTLQNIVRYYKMAHYCRIEKNAPQQKLIINTLKSEIITALNDKYWPSITTLHWIATYLEPIFKHLAFVDDKKDSEMRKNEIRKGLHRRLSGSARPPPCSHPSQETPQKEPHRLPARQRQAPCRASSDRREGLGSAPVPAILSHGSSLGLPRQPLIEKLDGEQMAGTELDRQIQFYESMTMITASEYDHNPLSFWKEQQDNLTMLARIAKSVLAIQECDNYIRASSTIKVVLVMSDTFSQSTVARLHDLTQLVCCYIVHRDNTNDTTWTNQYQKIKGVFNHHDEILERIIQDQFDRKKLEDSTSISLIPNESQSLESRNANFMWFLLYVEVLLRMNHPENAKDELIEICKKLYTEKPDELSNIDRLQREYTSDKAIWWYTEDTCFYRLLNKALRCRDFDMLFALRFFITDIARDIKREHEQFIRTSTVREPFEVYRGQFISSSELQLMLDNVGEFVSMNSFLSTSRNRKTAMSFLRNVTVECNKRLVLLEISIDPRLPTKAFADIKQLSSFSGENEVLITLGALFHIDKIFEHSQESFCVVKLSLASDNDYPLKRIFDYMKRMIGDESTLDSLGKILEQMGEHQYACKYYERMMHETQITLANCQMGIGRAMYGIMSYENALKHYEKCLIIRERELGKDHAQVGISYSRVGAALCRQGEVRKSLTYLGKAREIQERVLPPNSLELAETYNSFGLAYFTLNELKQAASYFTKVLDIRCKVLPLDHSDIGFAYNNLGSVFEQDQQYEEALVYWKKSLSISSKTLPPTHPDVEKTQASICRVTEVLKAEQEQASPTNDTLDFSWITSLGMD</sequence>
<evidence type="ECO:0000313" key="5">
    <source>
        <dbReference type="EMBL" id="CAF1001942.1"/>
    </source>
</evidence>
<dbReference type="Proteomes" id="UP000682733">
    <property type="component" value="Unassembled WGS sequence"/>
</dbReference>
<keyword evidence="2 3" id="KW-0802">TPR repeat</keyword>
<evidence type="ECO:0000313" key="7">
    <source>
        <dbReference type="Proteomes" id="UP000682733"/>
    </source>
</evidence>
<evidence type="ECO:0000313" key="6">
    <source>
        <dbReference type="EMBL" id="CAF3771299.1"/>
    </source>
</evidence>
<name>A0A8S2IR24_9BILA</name>
<dbReference type="InterPro" id="IPR019734">
    <property type="entry name" value="TPR_rpt"/>
</dbReference>
<evidence type="ECO:0000256" key="2">
    <source>
        <dbReference type="ARBA" id="ARBA00022803"/>
    </source>
</evidence>
<dbReference type="EMBL" id="CAJNOK010006378">
    <property type="protein sequence ID" value="CAF1001942.1"/>
    <property type="molecule type" value="Genomic_DNA"/>
</dbReference>
<dbReference type="Gene3D" id="3.90.176.10">
    <property type="entry name" value="Toxin ADP-ribosyltransferase, Chain A, domain 1"/>
    <property type="match status" value="1"/>
</dbReference>
<dbReference type="Pfam" id="PF13374">
    <property type="entry name" value="TPR_10"/>
    <property type="match status" value="2"/>
</dbReference>
<gene>
    <name evidence="5" type="ORF">OVA965_LOCUS14603</name>
    <name evidence="6" type="ORF">TMI583_LOCUS14607</name>
</gene>
<dbReference type="PROSITE" id="PS51996">
    <property type="entry name" value="TR_MART"/>
    <property type="match status" value="1"/>
</dbReference>
<dbReference type="InterPro" id="IPR012337">
    <property type="entry name" value="RNaseH-like_sf"/>
</dbReference>
<dbReference type="Proteomes" id="UP000677228">
    <property type="component" value="Unassembled WGS sequence"/>
</dbReference>
<protein>
    <submittedName>
        <fullName evidence="6">Uncharacterized protein</fullName>
    </submittedName>
</protein>
<dbReference type="Pfam" id="PF13424">
    <property type="entry name" value="TPR_12"/>
    <property type="match status" value="1"/>
</dbReference>
<dbReference type="Gene3D" id="1.25.40.10">
    <property type="entry name" value="Tetratricopeptide repeat domain"/>
    <property type="match status" value="1"/>
</dbReference>
<dbReference type="SMART" id="SM00028">
    <property type="entry name" value="TPR"/>
    <property type="match status" value="4"/>
</dbReference>
<keyword evidence="1" id="KW-0677">Repeat</keyword>
<accession>A0A8S2IR24</accession>
<dbReference type="EMBL" id="CAJOBA010006386">
    <property type="protein sequence ID" value="CAF3771299.1"/>
    <property type="molecule type" value="Genomic_DNA"/>
</dbReference>
<evidence type="ECO:0000256" key="3">
    <source>
        <dbReference type="PROSITE-ProRule" id="PRU00339"/>
    </source>
</evidence>
<comment type="caution">
    <text evidence="6">The sequence shown here is derived from an EMBL/GenBank/DDBJ whole genome shotgun (WGS) entry which is preliminary data.</text>
</comment>
<dbReference type="SUPFAM" id="SSF56399">
    <property type="entry name" value="ADP-ribosylation"/>
    <property type="match status" value="1"/>
</dbReference>
<evidence type="ECO:0000256" key="4">
    <source>
        <dbReference type="SAM" id="MobiDB-lite"/>
    </source>
</evidence>
<organism evidence="6 7">
    <name type="scientific">Didymodactylos carnosus</name>
    <dbReference type="NCBI Taxonomy" id="1234261"/>
    <lineage>
        <taxon>Eukaryota</taxon>
        <taxon>Metazoa</taxon>
        <taxon>Spiralia</taxon>
        <taxon>Gnathifera</taxon>
        <taxon>Rotifera</taxon>
        <taxon>Eurotatoria</taxon>
        <taxon>Bdelloidea</taxon>
        <taxon>Philodinida</taxon>
        <taxon>Philodinidae</taxon>
        <taxon>Didymodactylos</taxon>
    </lineage>
</organism>
<dbReference type="InterPro" id="IPR011990">
    <property type="entry name" value="TPR-like_helical_dom_sf"/>
</dbReference>
<reference evidence="6" key="1">
    <citation type="submission" date="2021-02" db="EMBL/GenBank/DDBJ databases">
        <authorList>
            <person name="Nowell W R."/>
        </authorList>
    </citation>
    <scope>NUCLEOTIDE SEQUENCE</scope>
</reference>